<evidence type="ECO:0000313" key="3">
    <source>
        <dbReference type="Proteomes" id="UP001320876"/>
    </source>
</evidence>
<dbReference type="PANTHER" id="PTHR47495:SF3">
    <property type="entry name" value="BLR6219 PROTEIN"/>
    <property type="match status" value="1"/>
</dbReference>
<keyword evidence="3" id="KW-1185">Reference proteome</keyword>
<dbReference type="Gene3D" id="3.30.365.10">
    <property type="entry name" value="Aldehyde oxidase/xanthine dehydrogenase, molybdopterin binding domain"/>
    <property type="match status" value="4"/>
</dbReference>
<dbReference type="Proteomes" id="UP001320876">
    <property type="component" value="Unassembled WGS sequence"/>
</dbReference>
<dbReference type="InterPro" id="IPR006311">
    <property type="entry name" value="TAT_signal"/>
</dbReference>
<sequence length="727" mass="78117">MNTPSLDRRGFFRVSALASGGFLLGWNAEAAEETAAAAAAAFSPNAFIRITPEGLVTIFAKNPEVGQGVKTSLPMIIAEELEIPWEKVTVEQAPVNQAAFGNQMAGGSMSTPTNYDRLRRMGAIARTMLVEAAAKEWGVSVDECEAVAGEVIHKASGKKLSYGALAAAASKLPVPDEKSVKLKKVADFKLLGKRIGGVDNPKIVTGQPLFGIDQKHPGMKYAAYVRCPVFTGKVKDADLDAVKKLPGVVDAFVIEGTGDHYGLLPGVAIVANDTWSAFKAREALKVSWDAEAKESFAAHAKKAAEVMPGEGKEIRKTGEPDFPDDGKTIAAEYHYPHLSHANLEPQNCTAVFKDGAIEVWAPTQNPGSGIDGIAKALKIPKDKVTVHMTRIGGGFGRRLMGDFMVECAAIAQKLNGTPVKLTWTRDQDLAHDYYRAGGWHRFRGRVDDAGKLVAWADHFVTFGLNSDDRPGNGADLGGDEFPSRFVPNLLLERTIFPSNTPLGWWRAPGSCALGWAIQSFIDEMAVAAKKDPLEFRLELLGEDREVAPSGGRGAPYNATRMKGVLKVAAEKAGWGEKLEKGRGRGIAFHFSHLGYVAVVADVTVSKDGKLKVNKLTAGVDVGPIMNLSGAENQVEGSMIDGLSAAWFQEITVEEGAVQQKNFHEYRLLTMKDAPQVEVHFVKSDFPPTGLGEPALPPTAPAITNAIFAATGKRVRTLPLAKQDLSWT</sequence>
<accession>A0ABT3GS57</accession>
<dbReference type="Pfam" id="PF20256">
    <property type="entry name" value="MoCoBD_2"/>
    <property type="match status" value="2"/>
</dbReference>
<organism evidence="2 3">
    <name type="scientific">Luteolibacter arcticus</name>
    <dbReference type="NCBI Taxonomy" id="1581411"/>
    <lineage>
        <taxon>Bacteria</taxon>
        <taxon>Pseudomonadati</taxon>
        <taxon>Verrucomicrobiota</taxon>
        <taxon>Verrucomicrobiia</taxon>
        <taxon>Verrucomicrobiales</taxon>
        <taxon>Verrucomicrobiaceae</taxon>
        <taxon>Luteolibacter</taxon>
    </lineage>
</organism>
<comment type="caution">
    <text evidence="2">The sequence shown here is derived from an EMBL/GenBank/DDBJ whole genome shotgun (WGS) entry which is preliminary data.</text>
</comment>
<dbReference type="PROSITE" id="PS51318">
    <property type="entry name" value="TAT"/>
    <property type="match status" value="1"/>
</dbReference>
<reference evidence="2 3" key="1">
    <citation type="submission" date="2022-10" db="EMBL/GenBank/DDBJ databases">
        <title>Luteolibacter arcticus strain CCTCC AB 2014275, whole genome shotgun sequencing project.</title>
        <authorList>
            <person name="Zhao G."/>
            <person name="Shen L."/>
        </authorList>
    </citation>
    <scope>NUCLEOTIDE SEQUENCE [LARGE SCALE GENOMIC DNA]</scope>
    <source>
        <strain evidence="2 3">CCTCC AB 2014275</strain>
    </source>
</reference>
<dbReference type="InterPro" id="IPR037165">
    <property type="entry name" value="AldOxase/xan_DH_Mopterin-bd_sf"/>
</dbReference>
<dbReference type="InterPro" id="IPR000674">
    <property type="entry name" value="Ald_Oxase/Xan_DH_a/b"/>
</dbReference>
<gene>
    <name evidence="2" type="ORF">OKA05_27700</name>
</gene>
<dbReference type="InterPro" id="IPR046867">
    <property type="entry name" value="AldOxase/xan_DH_MoCoBD2"/>
</dbReference>
<name>A0ABT3GS57_9BACT</name>
<evidence type="ECO:0000313" key="2">
    <source>
        <dbReference type="EMBL" id="MCW1926367.1"/>
    </source>
</evidence>
<evidence type="ECO:0000259" key="1">
    <source>
        <dbReference type="SMART" id="SM01008"/>
    </source>
</evidence>
<dbReference type="Pfam" id="PF02738">
    <property type="entry name" value="MoCoBD_1"/>
    <property type="match status" value="1"/>
</dbReference>
<dbReference type="SUPFAM" id="SSF56003">
    <property type="entry name" value="Molybdenum cofactor-binding domain"/>
    <property type="match status" value="2"/>
</dbReference>
<protein>
    <submittedName>
        <fullName evidence="2">Xanthine dehydrogenase family protein molybdopterin-binding subunit</fullName>
    </submittedName>
</protein>
<dbReference type="RefSeq" id="WP_264490475.1">
    <property type="nucleotide sequence ID" value="NZ_JAPDDT010000024.1"/>
</dbReference>
<dbReference type="Gene3D" id="3.90.1170.50">
    <property type="entry name" value="Aldehyde oxidase/xanthine dehydrogenase, a/b hammerhead"/>
    <property type="match status" value="1"/>
</dbReference>
<dbReference type="InterPro" id="IPR012368">
    <property type="entry name" value="OxRdtase_Mopterin-bd_su_IorB"/>
</dbReference>
<dbReference type="InterPro" id="IPR052516">
    <property type="entry name" value="N-heterocyclic_Hydroxylase"/>
</dbReference>
<feature type="domain" description="Aldehyde oxidase/xanthine dehydrogenase a/b hammerhead" evidence="1">
    <location>
        <begin position="205"/>
        <end position="292"/>
    </location>
</feature>
<dbReference type="PANTHER" id="PTHR47495">
    <property type="entry name" value="ALDEHYDE DEHYDROGENASE"/>
    <property type="match status" value="1"/>
</dbReference>
<dbReference type="SMART" id="SM01008">
    <property type="entry name" value="Ald_Xan_dh_C"/>
    <property type="match status" value="1"/>
</dbReference>
<dbReference type="PIRSF" id="PIRSF036389">
    <property type="entry name" value="IOR_B"/>
    <property type="match status" value="1"/>
</dbReference>
<dbReference type="EMBL" id="JAPDDT010000024">
    <property type="protein sequence ID" value="MCW1926367.1"/>
    <property type="molecule type" value="Genomic_DNA"/>
</dbReference>
<dbReference type="InterPro" id="IPR008274">
    <property type="entry name" value="AldOxase/xan_DH_MoCoBD1"/>
</dbReference>
<proteinExistence type="predicted"/>